<evidence type="ECO:0000313" key="2">
    <source>
        <dbReference type="Proteomes" id="UP001385951"/>
    </source>
</evidence>
<name>A0AAW0GP93_9APHY</name>
<accession>A0AAW0GP93</accession>
<gene>
    <name evidence="1" type="ORF">QCA50_004818</name>
</gene>
<reference evidence="1 2" key="1">
    <citation type="submission" date="2022-09" db="EMBL/GenBank/DDBJ databases">
        <authorList>
            <person name="Palmer J.M."/>
        </authorList>
    </citation>
    <scope>NUCLEOTIDE SEQUENCE [LARGE SCALE GENOMIC DNA]</scope>
    <source>
        <strain evidence="1 2">DSM 7382</strain>
    </source>
</reference>
<evidence type="ECO:0000313" key="1">
    <source>
        <dbReference type="EMBL" id="KAK7691419.1"/>
    </source>
</evidence>
<dbReference type="Proteomes" id="UP001385951">
    <property type="component" value="Unassembled WGS sequence"/>
</dbReference>
<organism evidence="1 2">
    <name type="scientific">Cerrena zonata</name>
    <dbReference type="NCBI Taxonomy" id="2478898"/>
    <lineage>
        <taxon>Eukaryota</taxon>
        <taxon>Fungi</taxon>
        <taxon>Dikarya</taxon>
        <taxon>Basidiomycota</taxon>
        <taxon>Agaricomycotina</taxon>
        <taxon>Agaricomycetes</taxon>
        <taxon>Polyporales</taxon>
        <taxon>Cerrenaceae</taxon>
        <taxon>Cerrena</taxon>
    </lineage>
</organism>
<dbReference type="AlphaFoldDB" id="A0AAW0GP93"/>
<dbReference type="EMBL" id="JASBNA010000005">
    <property type="protein sequence ID" value="KAK7691419.1"/>
    <property type="molecule type" value="Genomic_DNA"/>
</dbReference>
<sequence>MLNSINRASQTTSPRLGALEMGFVGCSIRIIQLRFVVKWEHKISKQKVWHRLYNKLNFHAVTGANALRSAGLLPGDGSDNDNLPHGMSPVQDVTSLADACVQGLIDSSSVLCYRTDLPGVKLELLRLKWSTKLWLLYRRCKGRAI</sequence>
<protein>
    <submittedName>
        <fullName evidence="1">Uncharacterized protein</fullName>
    </submittedName>
</protein>
<comment type="caution">
    <text evidence="1">The sequence shown here is derived from an EMBL/GenBank/DDBJ whole genome shotgun (WGS) entry which is preliminary data.</text>
</comment>
<proteinExistence type="predicted"/>
<keyword evidence="2" id="KW-1185">Reference proteome</keyword>